<accession>A0A916KP82</accession>
<dbReference type="GeneID" id="15614117"/>
<protein>
    <submittedName>
        <fullName evidence="1">Viral membrane formation (Cop-A11R)</fullName>
    </submittedName>
</protein>
<proteinExistence type="predicted"/>
<dbReference type="EMBL" id="HF679131">
    <property type="protein sequence ID" value="CCU55509.1"/>
    <property type="molecule type" value="Genomic_DNA"/>
</dbReference>
<organism evidence="1 2">
    <name type="scientific">Adoxophyes honmai entomopoxvirus 'L'</name>
    <dbReference type="NCBI Taxonomy" id="1293540"/>
    <lineage>
        <taxon>Viruses</taxon>
        <taxon>Varidnaviria</taxon>
        <taxon>Bamfordvirae</taxon>
        <taxon>Nucleocytoviricota</taxon>
        <taxon>Pokkesviricetes</taxon>
        <taxon>Chitovirales</taxon>
        <taxon>Poxviridae</taxon>
        <taxon>Entomopoxvirinae</taxon>
        <taxon>Betaentomopoxvirus</taxon>
        <taxon>Betaentomopoxvirus ahonmai</taxon>
    </lineage>
</organism>
<dbReference type="KEGG" id="vg:15614117"/>
<dbReference type="RefSeq" id="YP_008004011.1">
    <property type="nucleotide sequence ID" value="NC_021247.1"/>
</dbReference>
<gene>
    <name evidence="1" type="ORF">AHEV_188</name>
</gene>
<dbReference type="Proteomes" id="UP000792575">
    <property type="component" value="Genome"/>
</dbReference>
<sequence length="314" mass="36848">MHISKLIDSDDTSDIFNNDNYPGKIQKHLFSIKIENYKMLYNYLNNNESYNIEECDNDDNYNIEEENNDLVYDEKSFVNNSYVVDDHIDNKESDKSSYFSDYVSDIKIINDSSNKDKNDIVEIKYVNDKIENNNIIKDLSKSEIIKKQDEEIVELKKIAKAVKKSENLNIFIEKLNMYGNEIINKKHVIINFAKTINLQLNLIDLQNLDIKDINDMYNIIENIKIKKNSYNFSNTLIRLIFVLIEKILVDILKLNVFRNISNDITDDFIELKCKSTKNFINKNTLIPEYPFIDIIIQICNTTIGKYVNISSILK</sequence>
<dbReference type="OrthoDB" id="19344at10239"/>
<reference evidence="1" key="1">
    <citation type="journal article" date="2013" name="J. Virol.">
        <title>New Insights into the Evolution of Entomopoxvirinae from the Complete Genome Sequences of Four Entomopoxviruses Infecting Adoxophyes honmai, Choristoneura biennis, Choristoneura rosaceana, and Mythimna separata.</title>
        <authorList>
            <person name="Theze J."/>
            <person name="Takatsuka J."/>
            <person name="Li Z."/>
            <person name="Gallais J."/>
            <person name="Doucet D."/>
            <person name="Arif B."/>
            <person name="Nakai M."/>
            <person name="Herniou E.A."/>
        </authorList>
    </citation>
    <scope>NUCLEOTIDE SEQUENCE</scope>
    <source>
        <strain evidence="1">Tokyo</strain>
    </source>
</reference>
<name>A0A916KP82_9POXV</name>
<keyword evidence="2" id="KW-1185">Reference proteome</keyword>
<evidence type="ECO:0000313" key="1">
    <source>
        <dbReference type="EMBL" id="CCU55509.1"/>
    </source>
</evidence>
<evidence type="ECO:0000313" key="2">
    <source>
        <dbReference type="Proteomes" id="UP000792575"/>
    </source>
</evidence>